<gene>
    <name evidence="1" type="ORF">EJ06DRAFT_42517</name>
</gene>
<accession>A0A6G1HW93</accession>
<evidence type="ECO:0000313" key="2">
    <source>
        <dbReference type="Proteomes" id="UP000799640"/>
    </source>
</evidence>
<sequence>MNNICAEPHRLCRDTLLDVPTHCDRICKYALHSPVNSIGRRGKCSSSRPLPPSWTALAPGFCRPLRPHTVERARPAVRCCKPHFNSQVGWRHDPA</sequence>
<protein>
    <submittedName>
        <fullName evidence="1">Uncharacterized protein</fullName>
    </submittedName>
</protein>
<dbReference type="Proteomes" id="UP000799640">
    <property type="component" value="Unassembled WGS sequence"/>
</dbReference>
<keyword evidence="2" id="KW-1185">Reference proteome</keyword>
<name>A0A6G1HW93_9PEZI</name>
<evidence type="ECO:0000313" key="1">
    <source>
        <dbReference type="EMBL" id="KAF2400005.1"/>
    </source>
</evidence>
<dbReference type="EMBL" id="ML996696">
    <property type="protein sequence ID" value="KAF2400005.1"/>
    <property type="molecule type" value="Genomic_DNA"/>
</dbReference>
<dbReference type="AlphaFoldDB" id="A0A6G1HW93"/>
<reference evidence="1" key="1">
    <citation type="journal article" date="2020" name="Stud. Mycol.">
        <title>101 Dothideomycetes genomes: a test case for predicting lifestyles and emergence of pathogens.</title>
        <authorList>
            <person name="Haridas S."/>
            <person name="Albert R."/>
            <person name="Binder M."/>
            <person name="Bloem J."/>
            <person name="Labutti K."/>
            <person name="Salamov A."/>
            <person name="Andreopoulos B."/>
            <person name="Baker S."/>
            <person name="Barry K."/>
            <person name="Bills G."/>
            <person name="Bluhm B."/>
            <person name="Cannon C."/>
            <person name="Castanera R."/>
            <person name="Culley D."/>
            <person name="Daum C."/>
            <person name="Ezra D."/>
            <person name="Gonzalez J."/>
            <person name="Henrissat B."/>
            <person name="Kuo A."/>
            <person name="Liang C."/>
            <person name="Lipzen A."/>
            <person name="Lutzoni F."/>
            <person name="Magnuson J."/>
            <person name="Mondo S."/>
            <person name="Nolan M."/>
            <person name="Ohm R."/>
            <person name="Pangilinan J."/>
            <person name="Park H.-J."/>
            <person name="Ramirez L."/>
            <person name="Alfaro M."/>
            <person name="Sun H."/>
            <person name="Tritt A."/>
            <person name="Yoshinaga Y."/>
            <person name="Zwiers L.-H."/>
            <person name="Turgeon B."/>
            <person name="Goodwin S."/>
            <person name="Spatafora J."/>
            <person name="Crous P."/>
            <person name="Grigoriev I."/>
        </authorList>
    </citation>
    <scope>NUCLEOTIDE SEQUENCE</scope>
    <source>
        <strain evidence="1">CBS 262.69</strain>
    </source>
</reference>
<proteinExistence type="predicted"/>
<organism evidence="1 2">
    <name type="scientific">Trichodelitschia bisporula</name>
    <dbReference type="NCBI Taxonomy" id="703511"/>
    <lineage>
        <taxon>Eukaryota</taxon>
        <taxon>Fungi</taxon>
        <taxon>Dikarya</taxon>
        <taxon>Ascomycota</taxon>
        <taxon>Pezizomycotina</taxon>
        <taxon>Dothideomycetes</taxon>
        <taxon>Dothideomycetes incertae sedis</taxon>
        <taxon>Phaeotrichales</taxon>
        <taxon>Phaeotrichaceae</taxon>
        <taxon>Trichodelitschia</taxon>
    </lineage>
</organism>